<dbReference type="SUPFAM" id="SSF53850">
    <property type="entry name" value="Periplasmic binding protein-like II"/>
    <property type="match status" value="1"/>
</dbReference>
<name>A0A4Q7N9E5_9BURK</name>
<evidence type="ECO:0000256" key="1">
    <source>
        <dbReference type="ARBA" id="ARBA00006987"/>
    </source>
</evidence>
<dbReference type="InterPro" id="IPR042100">
    <property type="entry name" value="Bug_dom1"/>
</dbReference>
<dbReference type="EMBL" id="SGXC01000003">
    <property type="protein sequence ID" value="RZS78637.1"/>
    <property type="molecule type" value="Genomic_DNA"/>
</dbReference>
<comment type="similarity">
    <text evidence="1">Belongs to the UPF0065 (bug) family.</text>
</comment>
<dbReference type="AlphaFoldDB" id="A0A4Q7N9E5"/>
<dbReference type="Gene3D" id="3.40.190.150">
    <property type="entry name" value="Bordetella uptake gene, domain 1"/>
    <property type="match status" value="1"/>
</dbReference>
<reference evidence="2 3" key="1">
    <citation type="submission" date="2019-02" db="EMBL/GenBank/DDBJ databases">
        <title>Genomic Encyclopedia of Type Strains, Phase IV (KMG-IV): sequencing the most valuable type-strain genomes for metagenomic binning, comparative biology and taxonomic classification.</title>
        <authorList>
            <person name="Goeker M."/>
        </authorList>
    </citation>
    <scope>NUCLEOTIDE SEQUENCE [LARGE SCALE GENOMIC DNA]</scope>
    <source>
        <strain evidence="2 3">K24</strain>
    </source>
</reference>
<dbReference type="Pfam" id="PF03401">
    <property type="entry name" value="TctC"/>
    <property type="match status" value="1"/>
</dbReference>
<organism evidence="2 3">
    <name type="scientific">Pigmentiphaga kullae</name>
    <dbReference type="NCBI Taxonomy" id="151784"/>
    <lineage>
        <taxon>Bacteria</taxon>
        <taxon>Pseudomonadati</taxon>
        <taxon>Pseudomonadota</taxon>
        <taxon>Betaproteobacteria</taxon>
        <taxon>Burkholderiales</taxon>
        <taxon>Alcaligenaceae</taxon>
        <taxon>Pigmentiphaga</taxon>
    </lineage>
</organism>
<dbReference type="CDD" id="cd07012">
    <property type="entry name" value="PBP2_Bug_TTT"/>
    <property type="match status" value="1"/>
</dbReference>
<dbReference type="InterPro" id="IPR006311">
    <property type="entry name" value="TAT_signal"/>
</dbReference>
<dbReference type="PIRSF" id="PIRSF017082">
    <property type="entry name" value="YflP"/>
    <property type="match status" value="1"/>
</dbReference>
<evidence type="ECO:0000313" key="2">
    <source>
        <dbReference type="EMBL" id="RZS78637.1"/>
    </source>
</evidence>
<proteinExistence type="inferred from homology"/>
<dbReference type="PANTHER" id="PTHR42928:SF3">
    <property type="entry name" value="UPF0065 PROTEIN YFLP"/>
    <property type="match status" value="1"/>
</dbReference>
<dbReference type="InterPro" id="IPR005064">
    <property type="entry name" value="BUG"/>
</dbReference>
<accession>A0A4Q7N9E5</accession>
<comment type="caution">
    <text evidence="2">The sequence shown here is derived from an EMBL/GenBank/DDBJ whole genome shotgun (WGS) entry which is preliminary data.</text>
</comment>
<dbReference type="Gene3D" id="3.40.190.10">
    <property type="entry name" value="Periplasmic binding protein-like II"/>
    <property type="match status" value="1"/>
</dbReference>
<keyword evidence="3" id="KW-1185">Reference proteome</keyword>
<dbReference type="RefSeq" id="WP_165404783.1">
    <property type="nucleotide sequence ID" value="NZ_SGXC01000003.1"/>
</dbReference>
<evidence type="ECO:0000313" key="3">
    <source>
        <dbReference type="Proteomes" id="UP000292445"/>
    </source>
</evidence>
<dbReference type="Proteomes" id="UP000292445">
    <property type="component" value="Unassembled WGS sequence"/>
</dbReference>
<dbReference type="PROSITE" id="PS51318">
    <property type="entry name" value="TAT"/>
    <property type="match status" value="1"/>
</dbReference>
<protein>
    <submittedName>
        <fullName evidence="2">Putative tricarboxylic transport membrane protein</fullName>
    </submittedName>
</protein>
<sequence length="340" mass="36542">METIYQGRRRAIVALGTGMGGLLLGAAARPAWAAWRPDQNVEFVVPAGPGGALDQTGRAMKQFYDESHVPGGKTFLVTNKPGANGKIAFEVLLQRRADPHYLSINSHGYISSYLTGNLDILPHRDLTPIAVIQDEFVVAAVRTESPIQSAADLAERLRKDPASQRIGVATSIGNHIHIGTAKALGAAGVDVRKLVVAPFKSSAESMVALVGGHLDVVAATTPNVIALKKAGKIRVLAVSAGQRLGGQFADVPTWKEQGIDSTFSSAMGIVAAKGISEDQIQFWEDMCRRMSQSPMWEQLAETNQSRPNFMGHRDAARFYEEEYQGMREIVAKLGLLGAGK</sequence>
<dbReference type="PANTHER" id="PTHR42928">
    <property type="entry name" value="TRICARBOXYLATE-BINDING PROTEIN"/>
    <property type="match status" value="1"/>
</dbReference>
<gene>
    <name evidence="2" type="ORF">EV675_5292</name>
</gene>